<protein>
    <recommendedName>
        <fullName evidence="4">DUF58 domain-containing protein</fullName>
    </recommendedName>
</protein>
<evidence type="ECO:0000313" key="2">
    <source>
        <dbReference type="EMBL" id="MDP9902225.1"/>
    </source>
</evidence>
<evidence type="ECO:0008006" key="4">
    <source>
        <dbReference type="Google" id="ProtNLM"/>
    </source>
</evidence>
<evidence type="ECO:0000313" key="3">
    <source>
        <dbReference type="Proteomes" id="UP001226867"/>
    </source>
</evidence>
<feature type="transmembrane region" description="Helical" evidence="1">
    <location>
        <begin position="39"/>
        <end position="59"/>
    </location>
</feature>
<keyword evidence="3" id="KW-1185">Reference proteome</keyword>
<accession>A0ABT9SDG8</accession>
<dbReference type="Proteomes" id="UP001226867">
    <property type="component" value="Unassembled WGS sequence"/>
</dbReference>
<organism evidence="2 3">
    <name type="scientific">Variovorax ginsengisoli</name>
    <dbReference type="NCBI Taxonomy" id="363844"/>
    <lineage>
        <taxon>Bacteria</taxon>
        <taxon>Pseudomonadati</taxon>
        <taxon>Pseudomonadota</taxon>
        <taxon>Betaproteobacteria</taxon>
        <taxon>Burkholderiales</taxon>
        <taxon>Comamonadaceae</taxon>
        <taxon>Variovorax</taxon>
    </lineage>
</organism>
<gene>
    <name evidence="2" type="ORF">J2W36_004502</name>
</gene>
<keyword evidence="1" id="KW-1133">Transmembrane helix</keyword>
<proteinExistence type="predicted"/>
<sequence>MTTIQARRKLIVIILLAVALGGAAIRHYAAPGSILRDTGTLLMLLWIPIIGNIISWLVARLRRPVAAVPSGFDERAGFTPHLSVELTLRPPQIPAEDTPFSAGEHRCALVVDNQGFSARWRVASGERVMRGQPHHVDVEFLVPAMALPRLPSDSAFRMLVGDSFIGDGRVLKVLLRQ</sequence>
<keyword evidence="1" id="KW-0812">Transmembrane</keyword>
<comment type="caution">
    <text evidence="2">The sequence shown here is derived from an EMBL/GenBank/DDBJ whole genome shotgun (WGS) entry which is preliminary data.</text>
</comment>
<keyword evidence="1" id="KW-0472">Membrane</keyword>
<evidence type="ECO:0000256" key="1">
    <source>
        <dbReference type="SAM" id="Phobius"/>
    </source>
</evidence>
<reference evidence="2 3" key="1">
    <citation type="submission" date="2023-07" db="EMBL/GenBank/DDBJ databases">
        <title>Sorghum-associated microbial communities from plants grown in Nebraska, USA.</title>
        <authorList>
            <person name="Schachtman D."/>
        </authorList>
    </citation>
    <scope>NUCLEOTIDE SEQUENCE [LARGE SCALE GENOMIC DNA]</scope>
    <source>
        <strain evidence="2 3">DS1607</strain>
    </source>
</reference>
<name>A0ABT9SDG8_9BURK</name>
<dbReference type="EMBL" id="JAUSRO010000017">
    <property type="protein sequence ID" value="MDP9902225.1"/>
    <property type="molecule type" value="Genomic_DNA"/>
</dbReference>
<dbReference type="RefSeq" id="WP_307691981.1">
    <property type="nucleotide sequence ID" value="NZ_JAUSRO010000017.1"/>
</dbReference>